<evidence type="ECO:0000256" key="5">
    <source>
        <dbReference type="ARBA" id="ARBA00022825"/>
    </source>
</evidence>
<reference evidence="8 9" key="1">
    <citation type="journal article" date="2019" name="Int. J. Syst. Evol. Microbiol.">
        <title>The Global Catalogue of Microorganisms (GCM) 10K type strain sequencing project: providing services to taxonomists for standard genome sequencing and annotation.</title>
        <authorList>
            <consortium name="The Broad Institute Genomics Platform"/>
            <consortium name="The Broad Institute Genome Sequencing Center for Infectious Disease"/>
            <person name="Wu L."/>
            <person name="Ma J."/>
        </authorList>
    </citation>
    <scope>NUCLEOTIDE SEQUENCE [LARGE SCALE GENOMIC DNA]</scope>
    <source>
        <strain evidence="8 9">JCM 14545</strain>
    </source>
</reference>
<dbReference type="PANTHER" id="PTHR30237:SF2">
    <property type="entry name" value="MUREIN TETRAPEPTIDE CARBOXYPEPTIDASE"/>
    <property type="match status" value="1"/>
</dbReference>
<dbReference type="EMBL" id="BAAANN010000042">
    <property type="protein sequence ID" value="GAA1985775.1"/>
    <property type="molecule type" value="Genomic_DNA"/>
</dbReference>
<dbReference type="InterPro" id="IPR040449">
    <property type="entry name" value="Peptidase_S66_N"/>
</dbReference>
<dbReference type="InterPro" id="IPR027461">
    <property type="entry name" value="Carboxypeptidase_A_C_sf"/>
</dbReference>
<comment type="caution">
    <text evidence="8">The sequence shown here is derived from an EMBL/GenBank/DDBJ whole genome shotgun (WGS) entry which is preliminary data.</text>
</comment>
<keyword evidence="3" id="KW-0645">Protease</keyword>
<evidence type="ECO:0000313" key="9">
    <source>
        <dbReference type="Proteomes" id="UP001501116"/>
    </source>
</evidence>
<dbReference type="Pfam" id="PF02016">
    <property type="entry name" value="Peptidase_S66"/>
    <property type="match status" value="1"/>
</dbReference>
<dbReference type="SUPFAM" id="SSF141986">
    <property type="entry name" value="LD-carboxypeptidase A C-terminal domain-like"/>
    <property type="match status" value="1"/>
</dbReference>
<dbReference type="PIRSF" id="PIRSF028757">
    <property type="entry name" value="LD-carboxypeptidase"/>
    <property type="match status" value="1"/>
</dbReference>
<evidence type="ECO:0000256" key="2">
    <source>
        <dbReference type="ARBA" id="ARBA00022645"/>
    </source>
</evidence>
<dbReference type="Proteomes" id="UP001501116">
    <property type="component" value="Unassembled WGS sequence"/>
</dbReference>
<evidence type="ECO:0000256" key="4">
    <source>
        <dbReference type="ARBA" id="ARBA00022801"/>
    </source>
</evidence>
<dbReference type="InterPro" id="IPR029062">
    <property type="entry name" value="Class_I_gatase-like"/>
</dbReference>
<evidence type="ECO:0000256" key="3">
    <source>
        <dbReference type="ARBA" id="ARBA00022670"/>
    </source>
</evidence>
<keyword evidence="5" id="KW-0720">Serine protease</keyword>
<evidence type="ECO:0000259" key="6">
    <source>
        <dbReference type="Pfam" id="PF02016"/>
    </source>
</evidence>
<dbReference type="PANTHER" id="PTHR30237">
    <property type="entry name" value="MURAMOYLTETRAPEPTIDE CARBOXYPEPTIDASE"/>
    <property type="match status" value="1"/>
</dbReference>
<dbReference type="Gene3D" id="3.50.30.60">
    <property type="entry name" value="LD-carboxypeptidase A C-terminal domain-like"/>
    <property type="match status" value="1"/>
</dbReference>
<comment type="similarity">
    <text evidence="1">Belongs to the peptidase S66 family.</text>
</comment>
<dbReference type="Pfam" id="PF17676">
    <property type="entry name" value="Peptidase_S66C"/>
    <property type="match status" value="1"/>
</dbReference>
<evidence type="ECO:0000313" key="8">
    <source>
        <dbReference type="EMBL" id="GAA1985775.1"/>
    </source>
</evidence>
<name>A0ABN2SG01_9PSEU</name>
<dbReference type="InterPro" id="IPR027478">
    <property type="entry name" value="LdcA_N"/>
</dbReference>
<protein>
    <submittedName>
        <fullName evidence="8">LD-carboxypeptidase</fullName>
    </submittedName>
</protein>
<feature type="domain" description="LD-carboxypeptidase C-terminal" evidence="7">
    <location>
        <begin position="154"/>
        <end position="267"/>
    </location>
</feature>
<keyword evidence="2" id="KW-0121">Carboxypeptidase</keyword>
<dbReference type="InterPro" id="IPR040921">
    <property type="entry name" value="Peptidase_S66C"/>
</dbReference>
<dbReference type="Gene3D" id="3.40.50.10740">
    <property type="entry name" value="Class I glutamine amidotransferase-like"/>
    <property type="match status" value="1"/>
</dbReference>
<gene>
    <name evidence="8" type="ORF">GCM10009754_74360</name>
</gene>
<keyword evidence="9" id="KW-1185">Reference proteome</keyword>
<accession>A0ABN2SG01</accession>
<sequence>MLAPASWSDDGWIERSVAQLESWGFQVRLGAHARDRRGYLAGRDEDRLADLNSAIRDPEVRAIVCLRGGCGSFRVLHGIDIQALRRDPKPLVGFSDITALHRVWHSIGVPSLHGAVAGAHAKTVRDLLLGHVPHVVRAIPTQFGAELTRPGTASGPLFGGNLELLARTVGVLDFDLQGHVLLLEASKAAGLGMIDRAMTQLIMSGALDGITGIALGCLEGFDDYEDRGWTIIDVLRDRFDLLGVPVLAGLPLGHLADPITVPLSVDCGLDLERRELTCSPAATKDPPDAPGTRTSA</sequence>
<dbReference type="CDD" id="cd07025">
    <property type="entry name" value="Peptidase_S66"/>
    <property type="match status" value="1"/>
</dbReference>
<organism evidence="8 9">
    <name type="scientific">Amycolatopsis minnesotensis</name>
    <dbReference type="NCBI Taxonomy" id="337894"/>
    <lineage>
        <taxon>Bacteria</taxon>
        <taxon>Bacillati</taxon>
        <taxon>Actinomycetota</taxon>
        <taxon>Actinomycetes</taxon>
        <taxon>Pseudonocardiales</taxon>
        <taxon>Pseudonocardiaceae</taxon>
        <taxon>Amycolatopsis</taxon>
    </lineage>
</organism>
<evidence type="ECO:0000259" key="7">
    <source>
        <dbReference type="Pfam" id="PF17676"/>
    </source>
</evidence>
<dbReference type="InterPro" id="IPR003507">
    <property type="entry name" value="S66_fam"/>
</dbReference>
<keyword evidence="4" id="KW-0378">Hydrolase</keyword>
<feature type="domain" description="LD-carboxypeptidase N-terminal" evidence="6">
    <location>
        <begin position="3"/>
        <end position="114"/>
    </location>
</feature>
<evidence type="ECO:0000256" key="1">
    <source>
        <dbReference type="ARBA" id="ARBA00010233"/>
    </source>
</evidence>
<proteinExistence type="inferred from homology"/>
<dbReference type="SUPFAM" id="SSF52317">
    <property type="entry name" value="Class I glutamine amidotransferase-like"/>
    <property type="match status" value="1"/>
</dbReference>